<accession>A0A1G6R2W6</accession>
<feature type="transmembrane region" description="Helical" evidence="1">
    <location>
        <begin position="142"/>
        <end position="164"/>
    </location>
</feature>
<dbReference type="STRING" id="639004.SAMN04488239_104311"/>
<organism evidence="2 3">
    <name type="scientific">Ruegeria marina</name>
    <dbReference type="NCBI Taxonomy" id="639004"/>
    <lineage>
        <taxon>Bacteria</taxon>
        <taxon>Pseudomonadati</taxon>
        <taxon>Pseudomonadota</taxon>
        <taxon>Alphaproteobacteria</taxon>
        <taxon>Rhodobacterales</taxon>
        <taxon>Roseobacteraceae</taxon>
        <taxon>Ruegeria</taxon>
    </lineage>
</organism>
<dbReference type="RefSeq" id="WP_093029644.1">
    <property type="nucleotide sequence ID" value="NZ_FMZV01000004.1"/>
</dbReference>
<keyword evidence="3" id="KW-1185">Reference proteome</keyword>
<dbReference type="Proteomes" id="UP000199628">
    <property type="component" value="Unassembled WGS sequence"/>
</dbReference>
<gene>
    <name evidence="2" type="ORF">SAMN04488239_104311</name>
</gene>
<dbReference type="OrthoDB" id="7841833at2"/>
<name>A0A1G6R2W6_9RHOB</name>
<dbReference type="EMBL" id="FMZV01000004">
    <property type="protein sequence ID" value="SDC98980.1"/>
    <property type="molecule type" value="Genomic_DNA"/>
</dbReference>
<evidence type="ECO:0000256" key="1">
    <source>
        <dbReference type="SAM" id="Phobius"/>
    </source>
</evidence>
<keyword evidence="1" id="KW-0812">Transmembrane</keyword>
<proteinExistence type="predicted"/>
<sequence>MIWLILIAALSLGAAFFYKQNPLANAAQRYATSIATASAATYVTLRTLNAVLSTAQEVQVSGSALVVSGTAQPLRMLEPVDDTVERIAAVVFNLMLATGILAVAMGPVGAVGGGMIAAASLLWIMDRILGPRDVVSVLSRRLAWYGGFFLLALPLAFVMSAWLADWLTADVLERHQAIIAEITASVGAPVPEQAGGWWETMRGTLGEAGRYQELAQNLWTRADDLVGSYVALLAVFVFKIFVLPALLAGALFILTRFFAHRPEKS</sequence>
<feature type="transmembrane region" description="Helical" evidence="1">
    <location>
        <begin position="229"/>
        <end position="254"/>
    </location>
</feature>
<keyword evidence="1" id="KW-1133">Transmembrane helix</keyword>
<evidence type="ECO:0000313" key="3">
    <source>
        <dbReference type="Proteomes" id="UP000199628"/>
    </source>
</evidence>
<reference evidence="3" key="1">
    <citation type="submission" date="2016-10" db="EMBL/GenBank/DDBJ databases">
        <authorList>
            <person name="Varghese N."/>
            <person name="Submissions S."/>
        </authorList>
    </citation>
    <scope>NUCLEOTIDE SEQUENCE [LARGE SCALE GENOMIC DNA]</scope>
    <source>
        <strain evidence="3">CGMCC 1.9108</strain>
    </source>
</reference>
<feature type="transmembrane region" description="Helical" evidence="1">
    <location>
        <begin position="100"/>
        <end position="122"/>
    </location>
</feature>
<dbReference type="AlphaFoldDB" id="A0A1G6R2W6"/>
<protein>
    <submittedName>
        <fullName evidence="2">Uncharacterized protein</fullName>
    </submittedName>
</protein>
<keyword evidence="1" id="KW-0472">Membrane</keyword>
<evidence type="ECO:0000313" key="2">
    <source>
        <dbReference type="EMBL" id="SDC98980.1"/>
    </source>
</evidence>